<name>A0A0E2BF85_9LEPT</name>
<keyword evidence="3" id="KW-1185">Reference proteome</keyword>
<dbReference type="EMBL" id="AHON02000039">
    <property type="protein sequence ID" value="EKO34008.1"/>
    <property type="molecule type" value="Genomic_DNA"/>
</dbReference>
<comment type="caution">
    <text evidence="2">The sequence shown here is derived from an EMBL/GenBank/DDBJ whole genome shotgun (WGS) entry which is preliminary data.</text>
</comment>
<reference evidence="2" key="1">
    <citation type="submission" date="2012-10" db="EMBL/GenBank/DDBJ databases">
        <authorList>
            <person name="Harkins D.M."/>
            <person name="Durkin A.S."/>
            <person name="Brinkac L.M."/>
            <person name="Haft D.H."/>
            <person name="Selengut J.D."/>
            <person name="Sanka R."/>
            <person name="DePew J."/>
            <person name="Purushe J."/>
            <person name="Matthias M.A."/>
            <person name="Vinetz J.M."/>
            <person name="Sutton G.G."/>
            <person name="Nierman W.C."/>
            <person name="Fouts D.E."/>
        </authorList>
    </citation>
    <scope>NUCLEOTIDE SEQUENCE [LARGE SCALE GENOMIC DNA]</scope>
    <source>
        <strain evidence="2">MOR084</strain>
    </source>
</reference>
<gene>
    <name evidence="2" type="ORF">LEP1GSC179_3643</name>
</gene>
<protein>
    <recommendedName>
        <fullName evidence="4">Zinc ribbon domain-containing protein</fullName>
    </recommendedName>
</protein>
<dbReference type="AlphaFoldDB" id="A0A0E2BF85"/>
<feature type="transmembrane region" description="Helical" evidence="1">
    <location>
        <begin position="129"/>
        <end position="146"/>
    </location>
</feature>
<feature type="transmembrane region" description="Helical" evidence="1">
    <location>
        <begin position="76"/>
        <end position="96"/>
    </location>
</feature>
<accession>A0A0E2BF85</accession>
<organism evidence="2 3">
    <name type="scientific">Leptospira santarosai str. MOR084</name>
    <dbReference type="NCBI Taxonomy" id="1049984"/>
    <lineage>
        <taxon>Bacteria</taxon>
        <taxon>Pseudomonadati</taxon>
        <taxon>Spirochaetota</taxon>
        <taxon>Spirochaetia</taxon>
        <taxon>Leptospirales</taxon>
        <taxon>Leptospiraceae</taxon>
        <taxon>Leptospira</taxon>
    </lineage>
</organism>
<feature type="transmembrane region" description="Helical" evidence="1">
    <location>
        <begin position="51"/>
        <end position="70"/>
    </location>
</feature>
<feature type="transmembrane region" description="Helical" evidence="1">
    <location>
        <begin position="152"/>
        <end position="174"/>
    </location>
</feature>
<evidence type="ECO:0000313" key="3">
    <source>
        <dbReference type="Proteomes" id="UP000006329"/>
    </source>
</evidence>
<sequence length="175" mass="20293">MENGKRRFCRNCGTHILAESIQCVFCGSFQSRSSIPFFRFAAESKFFRTKVLYPVLPVLGLVFFIVHIILKFETIPLYASILFFLWAMIFSISGWIGELILDLKFQGDVKDFKEGFIEWQKHLYDRSPLLSYLGMILFVATPLIQWQNSLWFSLSSAGIWTFLISFILLVIVPLV</sequence>
<keyword evidence="1" id="KW-1133">Transmembrane helix</keyword>
<keyword evidence="1" id="KW-0472">Membrane</keyword>
<dbReference type="RefSeq" id="WP_004472773.1">
    <property type="nucleotide sequence ID" value="NZ_AHON02000039.1"/>
</dbReference>
<keyword evidence="1" id="KW-0812">Transmembrane</keyword>
<evidence type="ECO:0000313" key="2">
    <source>
        <dbReference type="EMBL" id="EKO34008.1"/>
    </source>
</evidence>
<evidence type="ECO:0008006" key="4">
    <source>
        <dbReference type="Google" id="ProtNLM"/>
    </source>
</evidence>
<dbReference type="Proteomes" id="UP000006329">
    <property type="component" value="Unassembled WGS sequence"/>
</dbReference>
<evidence type="ECO:0000256" key="1">
    <source>
        <dbReference type="SAM" id="Phobius"/>
    </source>
</evidence>
<proteinExistence type="predicted"/>